<dbReference type="AlphaFoldDB" id="A0A3L8P0A0"/>
<reference evidence="4 5" key="1">
    <citation type="submission" date="2018-10" db="EMBL/GenBank/DDBJ databases">
        <title>Marmoricola sp. 4Q3S-7 whole genome shotgun sequence.</title>
        <authorList>
            <person name="Li F."/>
        </authorList>
    </citation>
    <scope>NUCLEOTIDE SEQUENCE [LARGE SCALE GENOMIC DNA]</scope>
    <source>
        <strain evidence="4 5">4Q3S-7</strain>
    </source>
</reference>
<protein>
    <submittedName>
        <fullName evidence="4">Adenylosuccinate lyase</fullName>
    </submittedName>
</protein>
<dbReference type="GO" id="GO:0016829">
    <property type="term" value="F:lyase activity"/>
    <property type="evidence" value="ECO:0007669"/>
    <property type="project" value="UniProtKB-KW"/>
</dbReference>
<dbReference type="PROSITE" id="PS00163">
    <property type="entry name" value="FUMARATE_LYASES"/>
    <property type="match status" value="1"/>
</dbReference>
<evidence type="ECO:0000256" key="1">
    <source>
        <dbReference type="ARBA" id="ARBA00023239"/>
    </source>
</evidence>
<dbReference type="InterPro" id="IPR000362">
    <property type="entry name" value="Fumarate_lyase_fam"/>
</dbReference>
<dbReference type="Proteomes" id="UP000281708">
    <property type="component" value="Unassembled WGS sequence"/>
</dbReference>
<dbReference type="OrthoDB" id="9768878at2"/>
<evidence type="ECO:0000313" key="5">
    <source>
        <dbReference type="Proteomes" id="UP000281708"/>
    </source>
</evidence>
<name>A0A3L8P0A0_9ACTN</name>
<dbReference type="Pfam" id="PF00206">
    <property type="entry name" value="Lyase_1"/>
    <property type="match status" value="1"/>
</dbReference>
<dbReference type="PANTHER" id="PTHR43172">
    <property type="entry name" value="ADENYLOSUCCINATE LYASE"/>
    <property type="match status" value="1"/>
</dbReference>
<dbReference type="EMBL" id="RDBE01000010">
    <property type="protein sequence ID" value="RLV48223.1"/>
    <property type="molecule type" value="Genomic_DNA"/>
</dbReference>
<dbReference type="InterPro" id="IPR020557">
    <property type="entry name" value="Fumarate_lyase_CS"/>
</dbReference>
<proteinExistence type="inferred from homology"/>
<evidence type="ECO:0000259" key="3">
    <source>
        <dbReference type="Pfam" id="PF00206"/>
    </source>
</evidence>
<evidence type="ECO:0000313" key="4">
    <source>
        <dbReference type="EMBL" id="RLV48223.1"/>
    </source>
</evidence>
<organism evidence="4 5">
    <name type="scientific">Nocardioides mangrovicus</name>
    <dbReference type="NCBI Taxonomy" id="2478913"/>
    <lineage>
        <taxon>Bacteria</taxon>
        <taxon>Bacillati</taxon>
        <taxon>Actinomycetota</taxon>
        <taxon>Actinomycetes</taxon>
        <taxon>Propionibacteriales</taxon>
        <taxon>Nocardioidaceae</taxon>
        <taxon>Nocardioides</taxon>
    </lineage>
</organism>
<accession>A0A3L8P0A0</accession>
<dbReference type="RefSeq" id="WP_121807729.1">
    <property type="nucleotide sequence ID" value="NZ_RDBE01000010.1"/>
</dbReference>
<keyword evidence="1 4" id="KW-0456">Lyase</keyword>
<dbReference type="Gene3D" id="1.20.200.10">
    <property type="entry name" value="Fumarase/aspartase (Central domain)"/>
    <property type="match status" value="1"/>
</dbReference>
<dbReference type="PANTHER" id="PTHR43172:SF2">
    <property type="entry name" value="ADENYLOSUCCINATE LYASE C-TERMINAL DOMAIN-CONTAINING PROTEIN"/>
    <property type="match status" value="1"/>
</dbReference>
<comment type="caution">
    <text evidence="4">The sequence shown here is derived from an EMBL/GenBank/DDBJ whole genome shotgun (WGS) entry which is preliminary data.</text>
</comment>
<keyword evidence="5" id="KW-1185">Reference proteome</keyword>
<gene>
    <name evidence="4" type="ORF">D9V37_19390</name>
</gene>
<comment type="similarity">
    <text evidence="2">Belongs to the class-II fumarase/aspartase family.</text>
</comment>
<dbReference type="PRINTS" id="PR00149">
    <property type="entry name" value="FUMRATELYASE"/>
</dbReference>
<dbReference type="SUPFAM" id="SSF48557">
    <property type="entry name" value="L-aspartase-like"/>
    <property type="match status" value="1"/>
</dbReference>
<sequence length="382" mass="39440">MSLLTPGWQRSGGLVDDAALVAAMVRVEAAWLQVTAGLELPEVAGLDLDADPTGNPVTPLVAALRAAASDDVAPLIHRGLTSQDVLDTALQLLTRDALVAITDSLDAAVGSLADLARTHRDAVMAGRTLTQYAVPVTFGLVAAQWLVGLLDARDGVRAVRRVVPVQCGGAAGTLSLADTVLEADPVATAADFADELGLAWPGLPWHTRRTPVTRAGDAVVEALDAAGVIAADVLLLGRAENGEVREGARDGAGGSSTMPHKQNPVLATVVRSASMQAPQLGATLHLAAGNAVDQRPDGAWHAEWPTLQRLLGLGIVATSQVAELTAGLQVDVDLMRRRAEENAEALLAESRGVTDVDHYLGAAGAFVDEALARAAGRDRADG</sequence>
<evidence type="ECO:0000256" key="2">
    <source>
        <dbReference type="ARBA" id="ARBA00034772"/>
    </source>
</evidence>
<feature type="domain" description="Fumarate lyase N-terminal" evidence="3">
    <location>
        <begin position="71"/>
        <end position="276"/>
    </location>
</feature>
<dbReference type="PRINTS" id="PR00145">
    <property type="entry name" value="ARGSUCLYASE"/>
</dbReference>
<dbReference type="InterPro" id="IPR022761">
    <property type="entry name" value="Fumarate_lyase_N"/>
</dbReference>
<dbReference type="InterPro" id="IPR008948">
    <property type="entry name" value="L-Aspartase-like"/>
</dbReference>